<comment type="caution">
    <text evidence="2">The sequence shown here is derived from an EMBL/GenBank/DDBJ whole genome shotgun (WGS) entry which is preliminary data.</text>
</comment>
<dbReference type="Proteomes" id="UP001276659">
    <property type="component" value="Unassembled WGS sequence"/>
</dbReference>
<feature type="compositionally biased region" description="Low complexity" evidence="1">
    <location>
        <begin position="191"/>
        <end position="203"/>
    </location>
</feature>
<feature type="region of interest" description="Disordered" evidence="1">
    <location>
        <begin position="152"/>
        <end position="175"/>
    </location>
</feature>
<dbReference type="EMBL" id="JASNWA010000003">
    <property type="protein sequence ID" value="KAK3178257.1"/>
    <property type="molecule type" value="Genomic_DNA"/>
</dbReference>
<dbReference type="AlphaFoldDB" id="A0AAE0DPR7"/>
<evidence type="ECO:0000313" key="3">
    <source>
        <dbReference type="Proteomes" id="UP001276659"/>
    </source>
</evidence>
<feature type="region of interest" description="Disordered" evidence="1">
    <location>
        <begin position="14"/>
        <end position="67"/>
    </location>
</feature>
<proteinExistence type="predicted"/>
<organism evidence="2 3">
    <name type="scientific">Lepraria neglecta</name>
    <dbReference type="NCBI Taxonomy" id="209136"/>
    <lineage>
        <taxon>Eukaryota</taxon>
        <taxon>Fungi</taxon>
        <taxon>Dikarya</taxon>
        <taxon>Ascomycota</taxon>
        <taxon>Pezizomycotina</taxon>
        <taxon>Lecanoromycetes</taxon>
        <taxon>OSLEUM clade</taxon>
        <taxon>Lecanoromycetidae</taxon>
        <taxon>Lecanorales</taxon>
        <taxon>Lecanorineae</taxon>
        <taxon>Stereocaulaceae</taxon>
        <taxon>Lepraria</taxon>
    </lineage>
</organism>
<feature type="compositionally biased region" description="Polar residues" evidence="1">
    <location>
        <begin position="758"/>
        <end position="772"/>
    </location>
</feature>
<reference evidence="2" key="1">
    <citation type="submission" date="2022-11" db="EMBL/GenBank/DDBJ databases">
        <title>Chromosomal genome sequence assembly and mating type (MAT) locus characterization of the leprose asexual lichenized fungus Lepraria neglecta (Nyl.) Erichsen.</title>
        <authorList>
            <person name="Allen J.L."/>
            <person name="Pfeffer B."/>
        </authorList>
    </citation>
    <scope>NUCLEOTIDE SEQUENCE</scope>
    <source>
        <strain evidence="2">Allen 5258</strain>
    </source>
</reference>
<gene>
    <name evidence="2" type="ORF">OEA41_000390</name>
</gene>
<protein>
    <submittedName>
        <fullName evidence="2">Uncharacterized protein</fullName>
    </submittedName>
</protein>
<evidence type="ECO:0000256" key="1">
    <source>
        <dbReference type="SAM" id="MobiDB-lite"/>
    </source>
</evidence>
<feature type="compositionally biased region" description="Low complexity" evidence="1">
    <location>
        <begin position="773"/>
        <end position="787"/>
    </location>
</feature>
<name>A0AAE0DPR7_9LECA</name>
<feature type="region of interest" description="Disordered" evidence="1">
    <location>
        <begin position="187"/>
        <end position="222"/>
    </location>
</feature>
<evidence type="ECO:0000313" key="2">
    <source>
        <dbReference type="EMBL" id="KAK3178257.1"/>
    </source>
</evidence>
<accession>A0AAE0DPR7</accession>
<feature type="compositionally biased region" description="Polar residues" evidence="1">
    <location>
        <begin position="888"/>
        <end position="900"/>
    </location>
</feature>
<feature type="region of interest" description="Disordered" evidence="1">
    <location>
        <begin position="743"/>
        <end position="790"/>
    </location>
</feature>
<feature type="region of interest" description="Disordered" evidence="1">
    <location>
        <begin position="838"/>
        <end position="900"/>
    </location>
</feature>
<sequence length="900" mass="101765">MAFSMLNGMFSSTSSGFGGVTTGPPLEPRLKPGQTATEDDLPTEFDTNVGRLRMPRQKKPLPLTPDMITDARNGRLDRKFCLGKLIRASNFVGDVIPSTAVLTLSNVYDYQTRPLSVHDRVTEEQKTIRNLYYIALQEDELPTYHFWISPEDPDPVESQGVDWSKEFEKNPPSPRTAARIAELENDRHARAQAAQTQDDQGQSSDEDEEPSGGKPTRRGENLTIIKAMQDAEAKRDAKSQELFDQHAWQGMLKSSVAPGPPEAPYTTVPAMKPEDVRAMIQKIQEVERREKEKAGSDSTSTPINKAKTAKIAPKGAHVLFQFRKGGMFLTDFTNKALVEMAKRLVENEEKHPAEDKDGRMFIDIRQPNVQTTTEYQVSSHARMARSFAKDIKPCFDKPGFDFQIRSLSMKGQSFFDKSKFDPTALKVARVGIGYFHVYASWGEVDDTMDNSRAFEYALNFFFPHDYNSRTPPEALVLEIPGHGSFDIDRSADPALDAKVQQIFATLTSSHTSRPPPEVFIHRMGEIYEQPESEDVGALSNSPIFHGGRHLPPVPPFLKTLPTNPPNDMATLTSPFQQVQAAAPFIPTAGQVSHPGPFYCPYCDEEGYEDMAQYRTREDLKDHIDQLHRVQPLPEPAQRECPFEDCHDMLETNESHPRYFLNQSHLNSHFNGVIAEERLLHTQELEHMAKDRVRIAKELEQTKKDYDRMTRERYRIAKERDVTISRLTKERDTAQTAIFDMTKGINDQLEARQPRPRVNQETQTSPRPETQTNAAPQPRSQASAATQPLSQADEPKKLWYCDMCRKSVNSLDQDKKEKHAAKCKTTVADFLYMTPKEAMIERTKPKKKPKSTAATKEVRQHNQNDEALVIDGRTRSQKRKADDPAGSDPQGSFSKSAKTKK</sequence>
<keyword evidence="3" id="KW-1185">Reference proteome</keyword>